<dbReference type="SUPFAM" id="SSF53613">
    <property type="entry name" value="Ribokinase-like"/>
    <property type="match status" value="1"/>
</dbReference>
<dbReference type="NCBIfam" id="TIGR00197">
    <property type="entry name" value="yjeF_nterm"/>
    <property type="match status" value="1"/>
</dbReference>
<evidence type="ECO:0000256" key="10">
    <source>
        <dbReference type="ARBA" id="ARBA00023027"/>
    </source>
</evidence>
<dbReference type="EMBL" id="JAGUCO010000001">
    <property type="protein sequence ID" value="MBS2097280.1"/>
    <property type="molecule type" value="Genomic_DNA"/>
</dbReference>
<proteinExistence type="inferred from homology"/>
<comment type="similarity">
    <text evidence="3 19">In the N-terminal section; belongs to the NnrE/AIBP family.</text>
</comment>
<feature type="binding site" evidence="18">
    <location>
        <begin position="57"/>
        <end position="61"/>
    </location>
    <ligand>
        <name>(6S)-NADPHX</name>
        <dbReference type="ChEBI" id="CHEBI:64076"/>
    </ligand>
</feature>
<dbReference type="SUPFAM" id="SSF64153">
    <property type="entry name" value="YjeF N-terminal domain-like"/>
    <property type="match status" value="1"/>
</dbReference>
<feature type="binding site" evidence="18">
    <location>
        <begin position="129"/>
        <end position="135"/>
    </location>
    <ligand>
        <name>(6S)-NADPHX</name>
        <dbReference type="ChEBI" id="CHEBI:64076"/>
    </ligand>
</feature>
<evidence type="ECO:0000259" key="21">
    <source>
        <dbReference type="PROSITE" id="PS51385"/>
    </source>
</evidence>
<feature type="domain" description="YjeF C-terminal" evidence="20">
    <location>
        <begin position="227"/>
        <end position="501"/>
    </location>
</feature>
<evidence type="ECO:0000259" key="20">
    <source>
        <dbReference type="PROSITE" id="PS51383"/>
    </source>
</evidence>
<keyword evidence="7 17" id="KW-0067">ATP-binding</keyword>
<comment type="catalytic activity">
    <reaction evidence="1 18 19">
        <text>(6R)-NADHX = (6S)-NADHX</text>
        <dbReference type="Rhea" id="RHEA:32215"/>
        <dbReference type="ChEBI" id="CHEBI:64074"/>
        <dbReference type="ChEBI" id="CHEBI:64075"/>
        <dbReference type="EC" id="5.1.99.6"/>
    </reaction>
</comment>
<evidence type="ECO:0000256" key="6">
    <source>
        <dbReference type="ARBA" id="ARBA00022741"/>
    </source>
</evidence>
<feature type="binding site" evidence="17">
    <location>
        <position position="325"/>
    </location>
    <ligand>
        <name>(6S)-NADPHX</name>
        <dbReference type="ChEBI" id="CHEBI:64076"/>
    </ligand>
</feature>
<accession>A0ABS5JR39</accession>
<evidence type="ECO:0000256" key="12">
    <source>
        <dbReference type="ARBA" id="ARBA00023239"/>
    </source>
</evidence>
<keyword evidence="6 17" id="KW-0547">Nucleotide-binding</keyword>
<evidence type="ECO:0000313" key="22">
    <source>
        <dbReference type="EMBL" id="MBS2097280.1"/>
    </source>
</evidence>
<evidence type="ECO:0000256" key="13">
    <source>
        <dbReference type="ARBA" id="ARBA00023268"/>
    </source>
</evidence>
<evidence type="ECO:0000256" key="18">
    <source>
        <dbReference type="HAMAP-Rule" id="MF_01966"/>
    </source>
</evidence>
<comment type="similarity">
    <text evidence="4 19">In the C-terminal section; belongs to the NnrD/CARKD family.</text>
</comment>
<feature type="binding site" evidence="17">
    <location>
        <position position="441"/>
    </location>
    <ligand>
        <name>AMP</name>
        <dbReference type="ChEBI" id="CHEBI:456215"/>
    </ligand>
</feature>
<reference evidence="22 23" key="1">
    <citation type="journal article" date="2015" name="Int. J. Syst. Evol. Microbiol.">
        <title>Carboxylicivirga linearis sp. nov., isolated from a sea cucumber culture pond.</title>
        <authorList>
            <person name="Wang F.Q."/>
            <person name="Zhou Y.X."/>
            <person name="Lin X.Z."/>
            <person name="Chen G.J."/>
            <person name="Du Z.J."/>
        </authorList>
    </citation>
    <scope>NUCLEOTIDE SEQUENCE [LARGE SCALE GENOMIC DNA]</scope>
    <source>
        <strain evidence="22 23">FB218</strain>
    </source>
</reference>
<feature type="binding site" evidence="18">
    <location>
        <position position="158"/>
    </location>
    <ligand>
        <name>(6S)-NADPHX</name>
        <dbReference type="ChEBI" id="CHEBI:64076"/>
    </ligand>
</feature>
<dbReference type="RefSeq" id="WP_212213438.1">
    <property type="nucleotide sequence ID" value="NZ_JAGUCO010000001.1"/>
</dbReference>
<sequence>MTKILEAQQIRGVDKATIENEPIASIDLMERAAEAFFKRVAELSPNDPVVVLAGPGNNGGDALAVARMLIQQEREVRIFLVKSSSGKLSPDAEINFKRLRNTNCSITEVEKSTKINLQSNEWIVDGLFGSGLNKPVSGAFAQLISEVNEMDNKVVSIDVPSGLYCEYNTDENLKSCIKADYTISFQLPKLAFLLADNYSFVGDWEVVDIGLDQKAIVDAESPFFLTDHTEISRLSKSRNKFDHKGTFGHALLLAGSYGKMGAAVLASKACLRSGVGLLTTHIPRLGYEIMQSSVPEAMVNIDRSDILISEHPDLEDYKAIGIGPGIGTKPNTITALFELLQEVGSKALVLDADAINIISKDERSWKLLPENAILTPHPGEFDRLVGKSANASERLQKAVVLAKEKQIVLILKGAYTAVINKDGKCYFNPTGNPGMATAGSGDVLTGIVLSFLAQGYPSIDAARLAVYIHGLAADIFVEDGYVESLIASDIINHLKAAFRFLH</sequence>
<evidence type="ECO:0000256" key="11">
    <source>
        <dbReference type="ARBA" id="ARBA00023235"/>
    </source>
</evidence>
<evidence type="ECO:0000256" key="3">
    <source>
        <dbReference type="ARBA" id="ARBA00006001"/>
    </source>
</evidence>
<dbReference type="EC" id="4.2.1.136" evidence="19"/>
<keyword evidence="9 18" id="KW-0630">Potassium</keyword>
<keyword evidence="10 17" id="KW-0520">NAD</keyword>
<keyword evidence="8 17" id="KW-0521">NADP</keyword>
<feature type="domain" description="YjeF N-terminal" evidence="21">
    <location>
        <begin position="10"/>
        <end position="217"/>
    </location>
</feature>
<evidence type="ECO:0000256" key="1">
    <source>
        <dbReference type="ARBA" id="ARBA00000013"/>
    </source>
</evidence>
<dbReference type="CDD" id="cd01171">
    <property type="entry name" value="YXKO-related"/>
    <property type="match status" value="1"/>
</dbReference>
<dbReference type="PROSITE" id="PS01050">
    <property type="entry name" value="YJEF_C_2"/>
    <property type="match status" value="1"/>
</dbReference>
<protein>
    <recommendedName>
        <fullName evidence="19">Bifunctional NAD(P)H-hydrate repair enzyme</fullName>
    </recommendedName>
    <alternativeName>
        <fullName evidence="19">Nicotinamide nucleotide repair protein</fullName>
    </alternativeName>
    <domain>
        <recommendedName>
            <fullName evidence="19">ADP-dependent (S)-NAD(P)H-hydrate dehydratase</fullName>
            <ecNumber evidence="19">4.2.1.136</ecNumber>
        </recommendedName>
        <alternativeName>
            <fullName evidence="19">ADP-dependent NAD(P)HX dehydratase</fullName>
        </alternativeName>
    </domain>
    <domain>
        <recommendedName>
            <fullName evidence="19">NAD(P)H-hydrate epimerase</fullName>
            <ecNumber evidence="19">5.1.99.6</ecNumber>
        </recommendedName>
    </domain>
</protein>
<feature type="binding site" evidence="17">
    <location>
        <begin position="412"/>
        <end position="416"/>
    </location>
    <ligand>
        <name>AMP</name>
        <dbReference type="ChEBI" id="CHEBI:456215"/>
    </ligand>
</feature>
<comment type="catalytic activity">
    <reaction evidence="15 17 19">
        <text>(6S)-NADHX + ADP = AMP + phosphate + NADH + H(+)</text>
        <dbReference type="Rhea" id="RHEA:32223"/>
        <dbReference type="ChEBI" id="CHEBI:15378"/>
        <dbReference type="ChEBI" id="CHEBI:43474"/>
        <dbReference type="ChEBI" id="CHEBI:57945"/>
        <dbReference type="ChEBI" id="CHEBI:64074"/>
        <dbReference type="ChEBI" id="CHEBI:456215"/>
        <dbReference type="ChEBI" id="CHEBI:456216"/>
        <dbReference type="EC" id="4.2.1.136"/>
    </reaction>
</comment>
<dbReference type="EC" id="5.1.99.6" evidence="19"/>
<dbReference type="InterPro" id="IPR004443">
    <property type="entry name" value="YjeF_N_dom"/>
</dbReference>
<feature type="binding site" evidence="17">
    <location>
        <position position="377"/>
    </location>
    <ligand>
        <name>(6S)-NADPHX</name>
        <dbReference type="ChEBI" id="CHEBI:64076"/>
    </ligand>
</feature>
<comment type="function">
    <text evidence="14 19">Bifunctional enzyme that catalyzes the epimerization of the S- and R-forms of NAD(P)HX and the dehydration of the S-form of NAD(P)HX at the expense of ADP, which is converted to AMP. This allows the repair of both epimers of NAD(P)HX, a damaged form of NAD(P)H that is a result of enzymatic or heat-dependent hydration.</text>
</comment>
<feature type="binding site" evidence="18">
    <location>
        <position position="161"/>
    </location>
    <ligand>
        <name>K(+)</name>
        <dbReference type="ChEBI" id="CHEBI:29103"/>
    </ligand>
</feature>
<evidence type="ECO:0000256" key="8">
    <source>
        <dbReference type="ARBA" id="ARBA00022857"/>
    </source>
</evidence>
<comment type="catalytic activity">
    <reaction evidence="16 17 19">
        <text>(6S)-NADPHX + ADP = AMP + phosphate + NADPH + H(+)</text>
        <dbReference type="Rhea" id="RHEA:32235"/>
        <dbReference type="ChEBI" id="CHEBI:15378"/>
        <dbReference type="ChEBI" id="CHEBI:43474"/>
        <dbReference type="ChEBI" id="CHEBI:57783"/>
        <dbReference type="ChEBI" id="CHEBI:64076"/>
        <dbReference type="ChEBI" id="CHEBI:456215"/>
        <dbReference type="ChEBI" id="CHEBI:456216"/>
        <dbReference type="EC" id="4.2.1.136"/>
    </reaction>
</comment>
<evidence type="ECO:0000313" key="23">
    <source>
        <dbReference type="Proteomes" id="UP000708576"/>
    </source>
</evidence>
<dbReference type="PANTHER" id="PTHR12592">
    <property type="entry name" value="ATP-DEPENDENT (S)-NAD(P)H-HYDRATE DEHYDRATASE FAMILY MEMBER"/>
    <property type="match status" value="1"/>
</dbReference>
<dbReference type="Gene3D" id="3.40.50.10260">
    <property type="entry name" value="YjeF N-terminal domain"/>
    <property type="match status" value="1"/>
</dbReference>
<dbReference type="NCBIfam" id="TIGR00196">
    <property type="entry name" value="yjeF_cterm"/>
    <property type="match status" value="1"/>
</dbReference>
<comment type="cofactor">
    <cofactor evidence="17">
        <name>Mg(2+)</name>
        <dbReference type="ChEBI" id="CHEBI:18420"/>
    </cofactor>
</comment>
<keyword evidence="5 18" id="KW-0479">Metal-binding</keyword>
<comment type="subunit">
    <text evidence="17">Homotetramer.</text>
</comment>
<evidence type="ECO:0000256" key="19">
    <source>
        <dbReference type="PIRNR" id="PIRNR017184"/>
    </source>
</evidence>
<evidence type="ECO:0000256" key="15">
    <source>
        <dbReference type="ARBA" id="ARBA00048238"/>
    </source>
</evidence>
<comment type="similarity">
    <text evidence="18">Belongs to the NnrE/AIBP family.</text>
</comment>
<gene>
    <name evidence="18" type="primary">nnrE</name>
    <name evidence="17" type="synonym">nnrD</name>
    <name evidence="22" type="ORF">KEM10_03255</name>
</gene>
<evidence type="ECO:0000256" key="14">
    <source>
        <dbReference type="ARBA" id="ARBA00025153"/>
    </source>
</evidence>
<feature type="binding site" evidence="18">
    <location>
        <position position="58"/>
    </location>
    <ligand>
        <name>K(+)</name>
        <dbReference type="ChEBI" id="CHEBI:29103"/>
    </ligand>
</feature>
<dbReference type="PANTHER" id="PTHR12592:SF0">
    <property type="entry name" value="ATP-DEPENDENT (S)-NAD(P)H-HYDRATE DEHYDRATASE"/>
    <property type="match status" value="1"/>
</dbReference>
<comment type="function">
    <text evidence="17">Catalyzes the dehydration of the S-form of NAD(P)HX at the expense of ADP, which is converted to AMP. Together with NAD(P)HX epimerase, which catalyzes the epimerization of the S- and R-forms, the enzyme allows the repair of both epimers of NAD(P)HX, a damaged form of NAD(P)H that is a result of enzymatic or heat-dependent hydration.</text>
</comment>
<dbReference type="InterPro" id="IPR000631">
    <property type="entry name" value="CARKD"/>
</dbReference>
<dbReference type="Proteomes" id="UP000708576">
    <property type="component" value="Unassembled WGS sequence"/>
</dbReference>
<comment type="caution">
    <text evidence="22">The sequence shown here is derived from an EMBL/GenBank/DDBJ whole genome shotgun (WGS) entry which is preliminary data.</text>
</comment>
<comment type="caution">
    <text evidence="18">Lacks conserved residue(s) required for the propagation of feature annotation.</text>
</comment>
<dbReference type="PROSITE" id="PS51383">
    <property type="entry name" value="YJEF_C_3"/>
    <property type="match status" value="1"/>
</dbReference>
<dbReference type="Pfam" id="PF03853">
    <property type="entry name" value="YjeF_N"/>
    <property type="match status" value="1"/>
</dbReference>
<feature type="binding site" evidence="17">
    <location>
        <position position="442"/>
    </location>
    <ligand>
        <name>(6S)-NADPHX</name>
        <dbReference type="ChEBI" id="CHEBI:64076"/>
    </ligand>
</feature>
<keyword evidence="23" id="KW-1185">Reference proteome</keyword>
<evidence type="ECO:0000256" key="16">
    <source>
        <dbReference type="ARBA" id="ARBA00049209"/>
    </source>
</evidence>
<keyword evidence="12 17" id="KW-0456">Lyase</keyword>
<dbReference type="InterPro" id="IPR017953">
    <property type="entry name" value="Carbohydrate_kinase_pred_CS"/>
</dbReference>
<dbReference type="PIRSF" id="PIRSF017184">
    <property type="entry name" value="Nnr"/>
    <property type="match status" value="1"/>
</dbReference>
<dbReference type="Pfam" id="PF01256">
    <property type="entry name" value="Carb_kinase"/>
    <property type="match status" value="1"/>
</dbReference>
<feature type="binding site" evidence="17">
    <location>
        <position position="262"/>
    </location>
    <ligand>
        <name>(6S)-NADPHX</name>
        <dbReference type="ChEBI" id="CHEBI:64076"/>
    </ligand>
</feature>
<comment type="similarity">
    <text evidence="17">Belongs to the NnrD/CARKD family.</text>
</comment>
<evidence type="ECO:0000256" key="7">
    <source>
        <dbReference type="ARBA" id="ARBA00022840"/>
    </source>
</evidence>
<dbReference type="HAMAP" id="MF_01965">
    <property type="entry name" value="NADHX_dehydratase"/>
    <property type="match status" value="1"/>
</dbReference>
<comment type="function">
    <text evidence="18">Catalyzes the epimerization of the S- and R-forms of NAD(P)HX, a damaged form of NAD(P)H that is a result of enzymatic or heat-dependent hydration. This is a prerequisite for the S-specific NAD(P)H-hydrate dehydratase to allow the repair of both epimers of NAD(P)HX.</text>
</comment>
<dbReference type="Gene3D" id="3.40.1190.20">
    <property type="match status" value="1"/>
</dbReference>
<evidence type="ECO:0000256" key="5">
    <source>
        <dbReference type="ARBA" id="ARBA00022723"/>
    </source>
</evidence>
<evidence type="ECO:0000256" key="2">
    <source>
        <dbReference type="ARBA" id="ARBA00000909"/>
    </source>
</evidence>
<organism evidence="22 23">
    <name type="scientific">Carboxylicivirga linearis</name>
    <dbReference type="NCBI Taxonomy" id="1628157"/>
    <lineage>
        <taxon>Bacteria</taxon>
        <taxon>Pseudomonadati</taxon>
        <taxon>Bacteroidota</taxon>
        <taxon>Bacteroidia</taxon>
        <taxon>Marinilabiliales</taxon>
        <taxon>Marinilabiliaceae</taxon>
        <taxon>Carboxylicivirga</taxon>
    </lineage>
</organism>
<comment type="catalytic activity">
    <reaction evidence="2 18 19">
        <text>(6R)-NADPHX = (6S)-NADPHX</text>
        <dbReference type="Rhea" id="RHEA:32227"/>
        <dbReference type="ChEBI" id="CHEBI:64076"/>
        <dbReference type="ChEBI" id="CHEBI:64077"/>
        <dbReference type="EC" id="5.1.99.6"/>
    </reaction>
</comment>
<dbReference type="InterPro" id="IPR029056">
    <property type="entry name" value="Ribokinase-like"/>
</dbReference>
<name>A0ABS5JR39_9BACT</name>
<feature type="binding site" evidence="18">
    <location>
        <position position="125"/>
    </location>
    <ligand>
        <name>K(+)</name>
        <dbReference type="ChEBI" id="CHEBI:29103"/>
    </ligand>
</feature>
<keyword evidence="11 18" id="KW-0413">Isomerase</keyword>
<dbReference type="PROSITE" id="PS51385">
    <property type="entry name" value="YJEF_N"/>
    <property type="match status" value="1"/>
</dbReference>
<dbReference type="InterPro" id="IPR036652">
    <property type="entry name" value="YjeF_N_dom_sf"/>
</dbReference>
<evidence type="ECO:0000256" key="17">
    <source>
        <dbReference type="HAMAP-Rule" id="MF_01965"/>
    </source>
</evidence>
<evidence type="ECO:0000256" key="9">
    <source>
        <dbReference type="ARBA" id="ARBA00022958"/>
    </source>
</evidence>
<dbReference type="InterPro" id="IPR030677">
    <property type="entry name" value="Nnr"/>
</dbReference>
<evidence type="ECO:0000256" key="4">
    <source>
        <dbReference type="ARBA" id="ARBA00009524"/>
    </source>
</evidence>
<comment type="cofactor">
    <cofactor evidence="18 19">
        <name>K(+)</name>
        <dbReference type="ChEBI" id="CHEBI:29103"/>
    </cofactor>
    <text evidence="18 19">Binds 1 potassium ion per subunit.</text>
</comment>
<dbReference type="HAMAP" id="MF_01966">
    <property type="entry name" value="NADHX_epimerase"/>
    <property type="match status" value="1"/>
</dbReference>
<keyword evidence="13" id="KW-0511">Multifunctional enzyme</keyword>